<keyword evidence="3" id="KW-0805">Transcription regulation</keyword>
<evidence type="ECO:0000256" key="1">
    <source>
        <dbReference type="ARBA" id="ARBA00005384"/>
    </source>
</evidence>
<dbReference type="SMART" id="SM00345">
    <property type="entry name" value="HTH_GNTR"/>
    <property type="match status" value="1"/>
</dbReference>
<accession>A0A128FH45</accession>
<dbReference type="GO" id="GO:0003700">
    <property type="term" value="F:DNA-binding transcription factor activity"/>
    <property type="evidence" value="ECO:0007669"/>
    <property type="project" value="InterPro"/>
</dbReference>
<keyword evidence="5" id="KW-0804">Transcription</keyword>
<dbReference type="GO" id="GO:0030170">
    <property type="term" value="F:pyridoxal phosphate binding"/>
    <property type="evidence" value="ECO:0007669"/>
    <property type="project" value="InterPro"/>
</dbReference>
<keyword evidence="4" id="KW-0238">DNA-binding</keyword>
<reference evidence="8" key="1">
    <citation type="submission" date="2016-02" db="EMBL/GenBank/DDBJ databases">
        <authorList>
            <person name="Rodrigo-Torres Lidia"/>
            <person name="Arahal R.David."/>
        </authorList>
    </citation>
    <scope>NUCLEOTIDE SEQUENCE [LARGE SCALE GENOMIC DNA]</scope>
    <source>
        <strain evidence="8">CECT 8713</strain>
    </source>
</reference>
<dbReference type="InterPro" id="IPR004839">
    <property type="entry name" value="Aminotransferase_I/II_large"/>
</dbReference>
<dbReference type="Gene3D" id="1.10.10.10">
    <property type="entry name" value="Winged helix-like DNA-binding domain superfamily/Winged helix DNA-binding domain"/>
    <property type="match status" value="1"/>
</dbReference>
<dbReference type="Gene3D" id="3.40.640.10">
    <property type="entry name" value="Type I PLP-dependent aspartate aminotransferase-like (Major domain)"/>
    <property type="match status" value="1"/>
</dbReference>
<dbReference type="InterPro" id="IPR015422">
    <property type="entry name" value="PyrdxlP-dep_Trfase_small"/>
</dbReference>
<evidence type="ECO:0000256" key="5">
    <source>
        <dbReference type="ARBA" id="ARBA00023163"/>
    </source>
</evidence>
<keyword evidence="8" id="KW-1185">Reference proteome</keyword>
<evidence type="ECO:0000313" key="7">
    <source>
        <dbReference type="EMBL" id="CZF85614.1"/>
    </source>
</evidence>
<dbReference type="Pfam" id="PF00392">
    <property type="entry name" value="GntR"/>
    <property type="match status" value="1"/>
</dbReference>
<sequence length="457" mass="49796">MPRADTGKTFLSETKFKDIANQITSRIEQGIYTAGAKLPPHRELAHELCTTPATVSKAYKLLAELGRVESFVGRGTFVRDKSALSQVIQPQHQELDFNFSILQPCLGLNLNALTQAYSRAAETLSPTLLAYADDSGHSAHRAAGAIWLQKHGLQSASSENVMLTNGAQHALSLLVETLTEPGDTIAVEALTYPGILAIANLAGREVVGVNLDDDGLCPKHLKKVIKQHSPKLVICIPSHQNPTGITMSVSRRQAIADVIKASSAYLVEDDIYAFLNNAPIPAISDLLPQQSIYITSLSKAVSPAMRCGYVKAPDALLPVLAAHIRANIWLASPINFAAATDLIEQGTAFELANAQLREAEHRQTLASDILKDFYETASGFHIWLKLPEHWRVDRLVEEAKKRAILVSHGGYFSVGDTPNCVRLSLMSISSRDRFEEGLGQFAELLASKPMPFSDFLN</sequence>
<evidence type="ECO:0000313" key="8">
    <source>
        <dbReference type="Proteomes" id="UP000073601"/>
    </source>
</evidence>
<protein>
    <submittedName>
        <fullName evidence="7">Putative HTH-type transcriptional regulator YjiR</fullName>
    </submittedName>
</protein>
<dbReference type="GO" id="GO:0003677">
    <property type="term" value="F:DNA binding"/>
    <property type="evidence" value="ECO:0007669"/>
    <property type="project" value="UniProtKB-KW"/>
</dbReference>
<dbReference type="InterPro" id="IPR015424">
    <property type="entry name" value="PyrdxlP-dep_Trfase"/>
</dbReference>
<gene>
    <name evidence="7" type="primary">yjiR_2</name>
    <name evidence="7" type="ORF">GMA8713_03655</name>
</gene>
<dbReference type="PANTHER" id="PTHR46577">
    <property type="entry name" value="HTH-TYPE TRANSCRIPTIONAL REGULATORY PROTEIN GABR"/>
    <property type="match status" value="1"/>
</dbReference>
<dbReference type="PROSITE" id="PS50949">
    <property type="entry name" value="HTH_GNTR"/>
    <property type="match status" value="1"/>
</dbReference>
<evidence type="ECO:0000256" key="3">
    <source>
        <dbReference type="ARBA" id="ARBA00023015"/>
    </source>
</evidence>
<dbReference type="InterPro" id="IPR036390">
    <property type="entry name" value="WH_DNA-bd_sf"/>
</dbReference>
<dbReference type="CDD" id="cd07377">
    <property type="entry name" value="WHTH_GntR"/>
    <property type="match status" value="1"/>
</dbReference>
<dbReference type="InterPro" id="IPR000524">
    <property type="entry name" value="Tscrpt_reg_HTH_GntR"/>
</dbReference>
<dbReference type="Proteomes" id="UP000073601">
    <property type="component" value="Unassembled WGS sequence"/>
</dbReference>
<dbReference type="SUPFAM" id="SSF53383">
    <property type="entry name" value="PLP-dependent transferases"/>
    <property type="match status" value="1"/>
</dbReference>
<feature type="domain" description="HTH gntR-type" evidence="6">
    <location>
        <begin position="13"/>
        <end position="81"/>
    </location>
</feature>
<dbReference type="InterPro" id="IPR051446">
    <property type="entry name" value="HTH_trans_reg/aminotransferase"/>
</dbReference>
<dbReference type="AlphaFoldDB" id="A0A128FH45"/>
<dbReference type="PANTHER" id="PTHR46577:SF1">
    <property type="entry name" value="HTH-TYPE TRANSCRIPTIONAL REGULATORY PROTEIN GABR"/>
    <property type="match status" value="1"/>
</dbReference>
<organism evidence="7 8">
    <name type="scientific">Grimontia marina</name>
    <dbReference type="NCBI Taxonomy" id="646534"/>
    <lineage>
        <taxon>Bacteria</taxon>
        <taxon>Pseudomonadati</taxon>
        <taxon>Pseudomonadota</taxon>
        <taxon>Gammaproteobacteria</taxon>
        <taxon>Vibrionales</taxon>
        <taxon>Vibrionaceae</taxon>
        <taxon>Grimontia</taxon>
    </lineage>
</organism>
<dbReference type="SUPFAM" id="SSF46785">
    <property type="entry name" value="Winged helix' DNA-binding domain"/>
    <property type="match status" value="1"/>
</dbReference>
<dbReference type="Pfam" id="PF00155">
    <property type="entry name" value="Aminotran_1_2"/>
    <property type="match status" value="1"/>
</dbReference>
<evidence type="ECO:0000259" key="6">
    <source>
        <dbReference type="PROSITE" id="PS50949"/>
    </source>
</evidence>
<evidence type="ECO:0000256" key="2">
    <source>
        <dbReference type="ARBA" id="ARBA00022898"/>
    </source>
</evidence>
<dbReference type="InterPro" id="IPR036388">
    <property type="entry name" value="WH-like_DNA-bd_sf"/>
</dbReference>
<dbReference type="EMBL" id="FIZY01000039">
    <property type="protein sequence ID" value="CZF85614.1"/>
    <property type="molecule type" value="Genomic_DNA"/>
</dbReference>
<dbReference type="CDD" id="cd00609">
    <property type="entry name" value="AAT_like"/>
    <property type="match status" value="1"/>
</dbReference>
<comment type="similarity">
    <text evidence="1">In the C-terminal section; belongs to the class-I pyridoxal-phosphate-dependent aminotransferase family.</text>
</comment>
<dbReference type="Gene3D" id="3.90.1150.10">
    <property type="entry name" value="Aspartate Aminotransferase, domain 1"/>
    <property type="match status" value="1"/>
</dbReference>
<evidence type="ECO:0000256" key="4">
    <source>
        <dbReference type="ARBA" id="ARBA00023125"/>
    </source>
</evidence>
<dbReference type="InterPro" id="IPR015421">
    <property type="entry name" value="PyrdxlP-dep_Trfase_major"/>
</dbReference>
<name>A0A128FH45_9GAMM</name>
<proteinExistence type="inferred from homology"/>
<keyword evidence="2" id="KW-0663">Pyridoxal phosphate</keyword>